<protein>
    <recommendedName>
        <fullName evidence="3">C2 domain-containing protein</fullName>
    </recommendedName>
</protein>
<accession>A0A4R0RMP3</accession>
<dbReference type="Pfam" id="PF24883">
    <property type="entry name" value="NPHP3_N"/>
    <property type="match status" value="1"/>
</dbReference>
<dbReference type="SMART" id="SM00239">
    <property type="entry name" value="C2"/>
    <property type="match status" value="1"/>
</dbReference>
<proteinExistence type="predicted"/>
<keyword evidence="1" id="KW-0677">Repeat</keyword>
<gene>
    <name evidence="4" type="ORF">EIP91_005958</name>
</gene>
<evidence type="ECO:0000313" key="4">
    <source>
        <dbReference type="EMBL" id="TCD69881.1"/>
    </source>
</evidence>
<dbReference type="Gene3D" id="2.60.40.150">
    <property type="entry name" value="C2 domain"/>
    <property type="match status" value="1"/>
</dbReference>
<dbReference type="InterPro" id="IPR035892">
    <property type="entry name" value="C2_domain_sf"/>
</dbReference>
<feature type="region of interest" description="Disordered" evidence="2">
    <location>
        <begin position="716"/>
        <end position="739"/>
    </location>
</feature>
<dbReference type="OrthoDB" id="10037289at2759"/>
<evidence type="ECO:0000256" key="1">
    <source>
        <dbReference type="ARBA" id="ARBA00022737"/>
    </source>
</evidence>
<dbReference type="InterPro" id="IPR000008">
    <property type="entry name" value="C2_dom"/>
</dbReference>
<feature type="region of interest" description="Disordered" evidence="2">
    <location>
        <begin position="1"/>
        <end position="34"/>
    </location>
</feature>
<dbReference type="Proteomes" id="UP000292702">
    <property type="component" value="Unassembled WGS sequence"/>
</dbReference>
<reference evidence="4 5" key="1">
    <citation type="submission" date="2018-11" db="EMBL/GenBank/DDBJ databases">
        <title>Genome assembly of Steccherinum ochraceum LE-BIN_3174, the white-rot fungus of the Steccherinaceae family (The Residual Polyporoid clade, Polyporales, Basidiomycota).</title>
        <authorList>
            <person name="Fedorova T.V."/>
            <person name="Glazunova O.A."/>
            <person name="Landesman E.O."/>
            <person name="Moiseenko K.V."/>
            <person name="Psurtseva N.V."/>
            <person name="Savinova O.S."/>
            <person name="Shakhova N.V."/>
            <person name="Tyazhelova T.V."/>
            <person name="Vasina D.V."/>
        </authorList>
    </citation>
    <scope>NUCLEOTIDE SEQUENCE [LARGE SCALE GENOMIC DNA]</scope>
    <source>
        <strain evidence="4 5">LE-BIN_3174</strain>
    </source>
</reference>
<evidence type="ECO:0000259" key="3">
    <source>
        <dbReference type="PROSITE" id="PS50004"/>
    </source>
</evidence>
<comment type="caution">
    <text evidence="4">The sequence shown here is derived from an EMBL/GenBank/DDBJ whole genome shotgun (WGS) entry which is preliminary data.</text>
</comment>
<name>A0A4R0RMP3_9APHY</name>
<sequence>MSSHSSFESDLQAEPSASTTLEVPDLQTFPSDSTQPLNVEKASIIVVELTTLKLPHTKFRGKPPNARLTISSSGTPSLYQTQTASRNSNPTWNESITITLPNDSSVLHFEVAHNSNLPGYEYVLGEANLDVRSIRKTEEKFELPLQPADVPGYELTGCGSLIISACQSNVRRLSAGFLQRTLSFAPEMRRSPRTSSLLKKLPVDCRPDSDGFKAYIKLLGQLETLCSITEDVTEFYPLVPLTWTIASGIYAQSLYKHVEADHKVAELLKEIAGVYHFVDEYQTQPSMYMTLQHTMKRILKQTINCVLFLQEYFEIGFNEKDLRSRSENLRRLKTYIETFKTLHRVLRKGVNPLHRPSASFGSPDDIKAYIRDGYISRLNPVEMDAAHRACCSPRVGLAILEDISRWVCSPYENSNIFWLHGGPRIGKSMIATTAAQFFRDTSRLGAFVFFDSESAARSNPTMLFRTIAAQISAVRPNVAESVATVVKEMPAIGQSPLTLQFDELLVKPLLQESLDSGYTFINDLTFVSRKTADAVKDLLSKLDKRDPDMFDMYIYNDFFDYAQLDLVDKQLSAIHSKIVKRDYTEAFYLLETLSVFQDLAGLSYPMADDGERIELTDKVYGASLVTVLRALKKEDRLDLQHFPSLETFLMAGSSWGISMTGVDMGEYYKVLNGIGQRLCNAQDKTPESIALRKAQVEEWILTLPKKEQDDYKEMCKKGKDGMDEDDEEDDGKEWYERQGADEDYKSSDFTLSRVWKEYKAYLQESPTKPLRGPPEWDLSKWSAAQRAQFSFNGMNEDDY</sequence>
<dbReference type="Pfam" id="PF00168">
    <property type="entry name" value="C2"/>
    <property type="match status" value="1"/>
</dbReference>
<evidence type="ECO:0000313" key="5">
    <source>
        <dbReference type="Proteomes" id="UP000292702"/>
    </source>
</evidence>
<feature type="region of interest" description="Disordered" evidence="2">
    <location>
        <begin position="58"/>
        <end position="90"/>
    </location>
</feature>
<dbReference type="InterPro" id="IPR056884">
    <property type="entry name" value="NPHP3-like_N"/>
</dbReference>
<evidence type="ECO:0000256" key="2">
    <source>
        <dbReference type="SAM" id="MobiDB-lite"/>
    </source>
</evidence>
<feature type="compositionally biased region" description="Acidic residues" evidence="2">
    <location>
        <begin position="722"/>
        <end position="731"/>
    </location>
</feature>
<dbReference type="PROSITE" id="PS50004">
    <property type="entry name" value="C2"/>
    <property type="match status" value="1"/>
</dbReference>
<organism evidence="4 5">
    <name type="scientific">Steccherinum ochraceum</name>
    <dbReference type="NCBI Taxonomy" id="92696"/>
    <lineage>
        <taxon>Eukaryota</taxon>
        <taxon>Fungi</taxon>
        <taxon>Dikarya</taxon>
        <taxon>Basidiomycota</taxon>
        <taxon>Agaricomycotina</taxon>
        <taxon>Agaricomycetes</taxon>
        <taxon>Polyporales</taxon>
        <taxon>Steccherinaceae</taxon>
        <taxon>Steccherinum</taxon>
    </lineage>
</organism>
<feature type="compositionally biased region" description="Polar residues" evidence="2">
    <location>
        <begin position="1"/>
        <end position="21"/>
    </location>
</feature>
<feature type="compositionally biased region" description="Polar residues" evidence="2">
    <location>
        <begin position="68"/>
        <end position="90"/>
    </location>
</feature>
<dbReference type="AlphaFoldDB" id="A0A4R0RMP3"/>
<dbReference type="EMBL" id="RWJN01000032">
    <property type="protein sequence ID" value="TCD69881.1"/>
    <property type="molecule type" value="Genomic_DNA"/>
</dbReference>
<feature type="domain" description="C2" evidence="3">
    <location>
        <begin position="22"/>
        <end position="145"/>
    </location>
</feature>
<dbReference type="SUPFAM" id="SSF49562">
    <property type="entry name" value="C2 domain (Calcium/lipid-binding domain, CaLB)"/>
    <property type="match status" value="1"/>
</dbReference>
<keyword evidence="5" id="KW-1185">Reference proteome</keyword>
<dbReference type="CDD" id="cd00030">
    <property type="entry name" value="C2"/>
    <property type="match status" value="1"/>
</dbReference>